<feature type="compositionally biased region" description="Acidic residues" evidence="1">
    <location>
        <begin position="216"/>
        <end position="228"/>
    </location>
</feature>
<sequence length="411" mass="46024">MSSPYWNVRGQRNTRNSLGVRDQQTPQHPHAPPASQAPAPQVQAPQAPASQAPQVQQPSSSYWSVRGQRNTRNSRGVRDQQTPQPPHAPPASQAPAPQAPQVHQPSPIQQLQQIKNGMQAMLQASRAFQARQALRAPQAPQAQQPRQAPVLQAPAQAEQHVQLQQVPQDTMLLMVKDGEDAAAENGGQDEQDEQDEQDGHDEQDMQDGPDGHDGPDGQDEPDGQDGQEADAPHEPDDENVPPPPPPGEDSKEEARSLIWIDQIIREDGTVFPESEVDSMFQRPGHPEYMVSWMEVGSATVCPVVYWVQHPYPDWDAAPVEALDLEFRRVRALYPPNVTLHGMIFRGRWARLYRELRPWAVGVDAPIRNTLVVQESMELNMKEEAGVRHFAAWRYSLPENALREWNDFSVIY</sequence>
<evidence type="ECO:0000313" key="2">
    <source>
        <dbReference type="EMBL" id="PYI16997.1"/>
    </source>
</evidence>
<evidence type="ECO:0000256" key="1">
    <source>
        <dbReference type="SAM" id="MobiDB-lite"/>
    </source>
</evidence>
<evidence type="ECO:0000313" key="3">
    <source>
        <dbReference type="Proteomes" id="UP000249829"/>
    </source>
</evidence>
<accession>A0A2V5HYU1</accession>
<proteinExistence type="predicted"/>
<feature type="compositionally biased region" description="Acidic residues" evidence="1">
    <location>
        <begin position="187"/>
        <end position="207"/>
    </location>
</feature>
<protein>
    <submittedName>
        <fullName evidence="2">Uncharacterized protein</fullName>
    </submittedName>
</protein>
<dbReference type="OMA" id="VRGQRNT"/>
<feature type="region of interest" description="Disordered" evidence="1">
    <location>
        <begin position="181"/>
        <end position="252"/>
    </location>
</feature>
<dbReference type="AlphaFoldDB" id="A0A2V5HYU1"/>
<dbReference type="Proteomes" id="UP000249829">
    <property type="component" value="Unassembled WGS sequence"/>
</dbReference>
<feature type="compositionally biased region" description="Low complexity" evidence="1">
    <location>
        <begin position="90"/>
        <end position="107"/>
    </location>
</feature>
<feature type="region of interest" description="Disordered" evidence="1">
    <location>
        <begin position="1"/>
        <end position="107"/>
    </location>
</feature>
<gene>
    <name evidence="2" type="ORF">BO99DRAFT_414658</name>
</gene>
<feature type="compositionally biased region" description="Low complexity" evidence="1">
    <location>
        <begin position="23"/>
        <end position="61"/>
    </location>
</feature>
<dbReference type="EMBL" id="KZ825162">
    <property type="protein sequence ID" value="PYI16997.1"/>
    <property type="molecule type" value="Genomic_DNA"/>
</dbReference>
<feature type="compositionally biased region" description="Polar residues" evidence="1">
    <location>
        <begin position="1"/>
        <end position="17"/>
    </location>
</feature>
<name>A0A2V5HYU1_ASPV1</name>
<reference evidence="2 3" key="1">
    <citation type="submission" date="2018-02" db="EMBL/GenBank/DDBJ databases">
        <title>The genomes of Aspergillus section Nigri reveals drivers in fungal speciation.</title>
        <authorList>
            <consortium name="DOE Joint Genome Institute"/>
            <person name="Vesth T.C."/>
            <person name="Nybo J."/>
            <person name="Theobald S."/>
            <person name="Brandl J."/>
            <person name="Frisvad J.C."/>
            <person name="Nielsen K.F."/>
            <person name="Lyhne E.K."/>
            <person name="Kogle M.E."/>
            <person name="Kuo A."/>
            <person name="Riley R."/>
            <person name="Clum A."/>
            <person name="Nolan M."/>
            <person name="Lipzen A."/>
            <person name="Salamov A."/>
            <person name="Henrissat B."/>
            <person name="Wiebenga A."/>
            <person name="De vries R.P."/>
            <person name="Grigoriev I.V."/>
            <person name="Mortensen U.H."/>
            <person name="Andersen M.R."/>
            <person name="Baker S.E."/>
        </authorList>
    </citation>
    <scope>NUCLEOTIDE SEQUENCE [LARGE SCALE GENOMIC DNA]</scope>
    <source>
        <strain evidence="2 3">CBS 115571</strain>
    </source>
</reference>
<feature type="region of interest" description="Disordered" evidence="1">
    <location>
        <begin position="129"/>
        <end position="161"/>
    </location>
</feature>
<organism evidence="2 3">
    <name type="scientific">Aspergillus violaceofuscus (strain CBS 115571)</name>
    <dbReference type="NCBI Taxonomy" id="1450538"/>
    <lineage>
        <taxon>Eukaryota</taxon>
        <taxon>Fungi</taxon>
        <taxon>Dikarya</taxon>
        <taxon>Ascomycota</taxon>
        <taxon>Pezizomycotina</taxon>
        <taxon>Eurotiomycetes</taxon>
        <taxon>Eurotiomycetidae</taxon>
        <taxon>Eurotiales</taxon>
        <taxon>Aspergillaceae</taxon>
        <taxon>Aspergillus</taxon>
    </lineage>
</organism>
<keyword evidence="3" id="KW-1185">Reference proteome</keyword>
<feature type="compositionally biased region" description="Low complexity" evidence="1">
    <location>
        <begin position="129"/>
        <end position="159"/>
    </location>
</feature>